<gene>
    <name evidence="1" type="ORF">O181_034026</name>
</gene>
<dbReference type="AlphaFoldDB" id="A0A9Q3CZV8"/>
<reference evidence="1" key="1">
    <citation type="submission" date="2021-03" db="EMBL/GenBank/DDBJ databases">
        <title>Draft genome sequence of rust myrtle Austropuccinia psidii MF-1, a brazilian biotype.</title>
        <authorList>
            <person name="Quecine M.C."/>
            <person name="Pachon D.M.R."/>
            <person name="Bonatelli M.L."/>
            <person name="Correr F.H."/>
            <person name="Franceschini L.M."/>
            <person name="Leite T.F."/>
            <person name="Margarido G.R.A."/>
            <person name="Almeida C.A."/>
            <person name="Ferrarezi J.A."/>
            <person name="Labate C.A."/>
        </authorList>
    </citation>
    <scope>NUCLEOTIDE SEQUENCE</scope>
    <source>
        <strain evidence="1">MF-1</strain>
    </source>
</reference>
<protein>
    <submittedName>
        <fullName evidence="1">Uncharacterized protein</fullName>
    </submittedName>
</protein>
<accession>A0A9Q3CZV8</accession>
<organism evidence="1 2">
    <name type="scientific">Austropuccinia psidii MF-1</name>
    <dbReference type="NCBI Taxonomy" id="1389203"/>
    <lineage>
        <taxon>Eukaryota</taxon>
        <taxon>Fungi</taxon>
        <taxon>Dikarya</taxon>
        <taxon>Basidiomycota</taxon>
        <taxon>Pucciniomycotina</taxon>
        <taxon>Pucciniomycetes</taxon>
        <taxon>Pucciniales</taxon>
        <taxon>Sphaerophragmiaceae</taxon>
        <taxon>Austropuccinia</taxon>
    </lineage>
</organism>
<dbReference type="EMBL" id="AVOT02012514">
    <property type="protein sequence ID" value="MBW0494311.1"/>
    <property type="molecule type" value="Genomic_DNA"/>
</dbReference>
<comment type="caution">
    <text evidence="1">The sequence shown here is derived from an EMBL/GenBank/DDBJ whole genome shotgun (WGS) entry which is preliminary data.</text>
</comment>
<name>A0A9Q3CZV8_9BASI</name>
<keyword evidence="2" id="KW-1185">Reference proteome</keyword>
<dbReference type="Proteomes" id="UP000765509">
    <property type="component" value="Unassembled WGS sequence"/>
</dbReference>
<proteinExistence type="predicted"/>
<sequence>MSIENLLNPIAEQADQDDIIPITTDENLAFNVSNMIITTESQDQSEVDQDDDDEITKADKITLTLKEVTTPCNQIHYSLLRRPDSAKDPNWNSHLKALLKVKNDLHLSQEANKAQKTQIDFYFICA</sequence>
<evidence type="ECO:0000313" key="2">
    <source>
        <dbReference type="Proteomes" id="UP000765509"/>
    </source>
</evidence>
<evidence type="ECO:0000313" key="1">
    <source>
        <dbReference type="EMBL" id="MBW0494311.1"/>
    </source>
</evidence>